<proteinExistence type="predicted"/>
<evidence type="ECO:0000313" key="2">
    <source>
        <dbReference type="Proteomes" id="UP000288603"/>
    </source>
</evidence>
<gene>
    <name evidence="1" type="ORF">ELQ92_13615</name>
</gene>
<keyword evidence="2" id="KW-1185">Reference proteome</keyword>
<protein>
    <submittedName>
        <fullName evidence="1">Uncharacterized protein</fullName>
    </submittedName>
</protein>
<accession>A0A444Q5Z9</accession>
<comment type="caution">
    <text evidence="1">The sequence shown here is derived from an EMBL/GenBank/DDBJ whole genome shotgun (WGS) entry which is preliminary data.</text>
</comment>
<dbReference type="EMBL" id="RZNC01000005">
    <property type="protein sequence ID" value="RWZ59288.1"/>
    <property type="molecule type" value="Genomic_DNA"/>
</dbReference>
<dbReference type="Proteomes" id="UP000288603">
    <property type="component" value="Unassembled WGS sequence"/>
</dbReference>
<dbReference type="OrthoDB" id="5120047at2"/>
<reference evidence="1 2" key="1">
    <citation type="submission" date="2018-12" db="EMBL/GenBank/DDBJ databases">
        <authorList>
            <person name="Li F."/>
        </authorList>
    </citation>
    <scope>NUCLEOTIDE SEQUENCE [LARGE SCALE GENOMIC DNA]</scope>
    <source>
        <strain evidence="1 2">8H24J-4-2</strain>
    </source>
</reference>
<dbReference type="RefSeq" id="WP_128499860.1">
    <property type="nucleotide sequence ID" value="NZ_RZNC01000005.1"/>
</dbReference>
<organism evidence="1 2">
    <name type="scientific">Labedella populi</name>
    <dbReference type="NCBI Taxonomy" id="2498850"/>
    <lineage>
        <taxon>Bacteria</taxon>
        <taxon>Bacillati</taxon>
        <taxon>Actinomycetota</taxon>
        <taxon>Actinomycetes</taxon>
        <taxon>Micrococcales</taxon>
        <taxon>Microbacteriaceae</taxon>
        <taxon>Labedella</taxon>
    </lineage>
</organism>
<name>A0A444Q5Z9_9MICO</name>
<dbReference type="AlphaFoldDB" id="A0A444Q5Z9"/>
<sequence>MRCITYAGENVITSDDAAATLVELTAALAKRGHAEAVRLPIVLEDSGAHEWAELVIGVGNDVLSIPHPWESGDVDFSEETVELRRQLDSVRPARVAEIVVGGDGPRTGFDGEEDVDRFFDLDITFDDGTRR</sequence>
<evidence type="ECO:0000313" key="1">
    <source>
        <dbReference type="EMBL" id="RWZ59288.1"/>
    </source>
</evidence>